<dbReference type="EC" id="2.1.1.14" evidence="5"/>
<dbReference type="GO" id="GO:0009086">
    <property type="term" value="P:methionine biosynthetic process"/>
    <property type="evidence" value="ECO:0007669"/>
    <property type="project" value="InterPro"/>
</dbReference>
<evidence type="ECO:0000256" key="2">
    <source>
        <dbReference type="ARBA" id="ARBA00022723"/>
    </source>
</evidence>
<dbReference type="CDD" id="cd03311">
    <property type="entry name" value="CIMS_C_terminal_like"/>
    <property type="match status" value="1"/>
</dbReference>
<dbReference type="GO" id="GO:0032259">
    <property type="term" value="P:methylation"/>
    <property type="evidence" value="ECO:0007669"/>
    <property type="project" value="UniProtKB-KW"/>
</dbReference>
<accession>A0A075HMJ1</accession>
<dbReference type="PANTHER" id="PTHR30519">
    <property type="entry name" value="5-METHYLTETRAHYDROPTEROYLTRIGLUTAMATE--HOMOCYSTEINE METHYLTRANSFERASE"/>
    <property type="match status" value="1"/>
</dbReference>
<sequence length="337" mass="38055">MADKIFLTQEIGSLKKPTWLVRTLRDSKSSPTDKDQTRDDAVLLNLHQLQDAGLDIVYDGEARRVEMYEYAIRRMGGFNFVGHVRSWDNKYFRKASCIRNVTYDGAYHLDEFLFVKKHVPGMIKIPITGPYTLADWSFNETYSDKREFVLALAKEVIRPQLIDLVKAGAKRIQIDEPAATTHPLEMDMFVEGINAAVSGIASSFGVHICYSGDDYRSLFPSILEMKVSQFALEFANRDNTKKGVSDDRRKGYAALKLFREYSDKREIGLGVVDVHVDEVESPSLISDRLQYASKILGSPDRILANPDCGLRTRSREIAFAKLASMVEGAKLARQALE</sequence>
<protein>
    <submittedName>
        <fullName evidence="5">Methionine synthase (B12-independent) (MetE)</fullName>
        <ecNumber evidence="5">2.1.1.14</ecNumber>
    </submittedName>
</protein>
<dbReference type="GO" id="GO:0003871">
    <property type="term" value="F:5-methyltetrahydropteroyltriglutamate-homocysteine S-methyltransferase activity"/>
    <property type="evidence" value="ECO:0007669"/>
    <property type="project" value="UniProtKB-EC"/>
</dbReference>
<keyword evidence="5" id="KW-0808">Transferase</keyword>
<evidence type="ECO:0000256" key="3">
    <source>
        <dbReference type="ARBA" id="ARBA00022833"/>
    </source>
</evidence>
<keyword evidence="3" id="KW-0862">Zinc</keyword>
<dbReference type="InterPro" id="IPR038071">
    <property type="entry name" value="UROD/MetE-like_sf"/>
</dbReference>
<organism evidence="5">
    <name type="scientific">uncultured marine thaumarchaeote KM3_74_C10</name>
    <dbReference type="NCBI Taxonomy" id="1456270"/>
    <lineage>
        <taxon>Archaea</taxon>
        <taxon>Nitrososphaerota</taxon>
        <taxon>environmental samples</taxon>
    </lineage>
</organism>
<dbReference type="AlphaFoldDB" id="A0A075HMJ1"/>
<dbReference type="SUPFAM" id="SSF51726">
    <property type="entry name" value="UROD/MetE-like"/>
    <property type="match status" value="1"/>
</dbReference>
<keyword evidence="2" id="KW-0479">Metal-binding</keyword>
<dbReference type="Pfam" id="PF01717">
    <property type="entry name" value="Meth_synt_2"/>
    <property type="match status" value="1"/>
</dbReference>
<comment type="cofactor">
    <cofactor evidence="1">
        <name>Zn(2+)</name>
        <dbReference type="ChEBI" id="CHEBI:29105"/>
    </cofactor>
</comment>
<name>A0A075HMJ1_9ARCH</name>
<dbReference type="EMBL" id="KF901056">
    <property type="protein sequence ID" value="AIF16445.1"/>
    <property type="molecule type" value="Genomic_DNA"/>
</dbReference>
<dbReference type="Gene3D" id="3.20.20.210">
    <property type="match status" value="1"/>
</dbReference>
<keyword evidence="5" id="KW-0489">Methyltransferase</keyword>
<evidence type="ECO:0000259" key="4">
    <source>
        <dbReference type="Pfam" id="PF01717"/>
    </source>
</evidence>
<evidence type="ECO:0000256" key="1">
    <source>
        <dbReference type="ARBA" id="ARBA00001947"/>
    </source>
</evidence>
<dbReference type="InterPro" id="IPR002629">
    <property type="entry name" value="Met_Synth_C/arc"/>
</dbReference>
<reference evidence="5" key="1">
    <citation type="journal article" date="2014" name="Genome Biol. Evol.">
        <title>Pangenome evidence for extensive interdomain horizontal transfer affecting lineage core and shell genes in uncultured planktonic thaumarchaeota and euryarchaeota.</title>
        <authorList>
            <person name="Deschamps P."/>
            <person name="Zivanovic Y."/>
            <person name="Moreira D."/>
            <person name="Rodriguez-Valera F."/>
            <person name="Lopez-Garcia P."/>
        </authorList>
    </citation>
    <scope>NUCLEOTIDE SEQUENCE</scope>
</reference>
<proteinExistence type="predicted"/>
<evidence type="ECO:0000313" key="5">
    <source>
        <dbReference type="EMBL" id="AIF16445.1"/>
    </source>
</evidence>
<dbReference type="GO" id="GO:0008270">
    <property type="term" value="F:zinc ion binding"/>
    <property type="evidence" value="ECO:0007669"/>
    <property type="project" value="InterPro"/>
</dbReference>
<feature type="domain" description="Cobalamin-independent methionine synthase MetE C-terminal/archaeal" evidence="4">
    <location>
        <begin position="45"/>
        <end position="330"/>
    </location>
</feature>
<gene>
    <name evidence="5" type="primary">metE</name>
</gene>